<reference evidence="3" key="1">
    <citation type="journal article" date="2019" name="Int. J. Syst. Evol. Microbiol.">
        <title>The Global Catalogue of Microorganisms (GCM) 10K type strain sequencing project: providing services to taxonomists for standard genome sequencing and annotation.</title>
        <authorList>
            <consortium name="The Broad Institute Genomics Platform"/>
            <consortium name="The Broad Institute Genome Sequencing Center for Infectious Disease"/>
            <person name="Wu L."/>
            <person name="Ma J."/>
        </authorList>
    </citation>
    <scope>NUCLEOTIDE SEQUENCE [LARGE SCALE GENOMIC DNA]</scope>
    <source>
        <strain evidence="3">CCM 8653</strain>
    </source>
</reference>
<protein>
    <submittedName>
        <fullName evidence="2">Uncharacterized protein</fullName>
    </submittedName>
</protein>
<comment type="caution">
    <text evidence="2">The sequence shown here is derived from an EMBL/GenBank/DDBJ whole genome shotgun (WGS) entry which is preliminary data.</text>
</comment>
<dbReference type="RefSeq" id="WP_229737871.1">
    <property type="nucleotide sequence ID" value="NZ_BMDG01000005.1"/>
</dbReference>
<evidence type="ECO:0000256" key="1">
    <source>
        <dbReference type="SAM" id="MobiDB-lite"/>
    </source>
</evidence>
<proteinExistence type="predicted"/>
<evidence type="ECO:0000313" key="3">
    <source>
        <dbReference type="Proteomes" id="UP000632535"/>
    </source>
</evidence>
<gene>
    <name evidence="2" type="ORF">GCM10007368_18920</name>
</gene>
<dbReference type="Proteomes" id="UP000632535">
    <property type="component" value="Unassembled WGS sequence"/>
</dbReference>
<sequence length="195" mass="19826">MTTDPDRPEPTGPTSGPAPDETPDAAAGHDGPLPEGLEIPDDLSELTGARKDPELAVLITQIAGAEPLAAACALAELDVDVAPTPVGALAVLRDTSDDAPDKAATAISRLVAGVPLVLVTRWGEQLTCVRYADGAAEGELPPGLVLGGAPEALEDVLTGQLRVTELPGVVASSGIGRFKAMRMLSGAARKARKSK</sequence>
<feature type="region of interest" description="Disordered" evidence="1">
    <location>
        <begin position="1"/>
        <end position="44"/>
    </location>
</feature>
<name>A0ABQ2B4U6_9MICO</name>
<organism evidence="2 3">
    <name type="scientific">Isoptericola cucumis</name>
    <dbReference type="NCBI Taxonomy" id="1776856"/>
    <lineage>
        <taxon>Bacteria</taxon>
        <taxon>Bacillati</taxon>
        <taxon>Actinomycetota</taxon>
        <taxon>Actinomycetes</taxon>
        <taxon>Micrococcales</taxon>
        <taxon>Promicromonosporaceae</taxon>
        <taxon>Isoptericola</taxon>
    </lineage>
</organism>
<dbReference type="EMBL" id="BMDG01000005">
    <property type="protein sequence ID" value="GGI07987.1"/>
    <property type="molecule type" value="Genomic_DNA"/>
</dbReference>
<accession>A0ABQ2B4U6</accession>
<keyword evidence="3" id="KW-1185">Reference proteome</keyword>
<evidence type="ECO:0000313" key="2">
    <source>
        <dbReference type="EMBL" id="GGI07987.1"/>
    </source>
</evidence>